<evidence type="ECO:0000313" key="2">
    <source>
        <dbReference type="EMBL" id="TYH79175.1"/>
    </source>
</evidence>
<evidence type="ECO:0000256" key="1">
    <source>
        <dbReference type="SAM" id="Phobius"/>
    </source>
</evidence>
<dbReference type="Proteomes" id="UP000322667">
    <property type="component" value="Chromosome D03"/>
</dbReference>
<evidence type="ECO:0000313" key="3">
    <source>
        <dbReference type="Proteomes" id="UP000322667"/>
    </source>
</evidence>
<keyword evidence="3" id="KW-1185">Reference proteome</keyword>
<keyword evidence="1" id="KW-1133">Transmembrane helix</keyword>
<reference evidence="2 3" key="1">
    <citation type="submission" date="2019-07" db="EMBL/GenBank/DDBJ databases">
        <title>WGS assembly of Gossypium tomentosum.</title>
        <authorList>
            <person name="Chen Z.J."/>
            <person name="Sreedasyam A."/>
            <person name="Ando A."/>
            <person name="Song Q."/>
            <person name="De L."/>
            <person name="Hulse-Kemp A."/>
            <person name="Ding M."/>
            <person name="Ye W."/>
            <person name="Kirkbride R."/>
            <person name="Jenkins J."/>
            <person name="Plott C."/>
            <person name="Lovell J."/>
            <person name="Lin Y.-M."/>
            <person name="Vaughn R."/>
            <person name="Liu B."/>
            <person name="Li W."/>
            <person name="Simpson S."/>
            <person name="Scheffler B."/>
            <person name="Saski C."/>
            <person name="Grover C."/>
            <person name="Hu G."/>
            <person name="Conover J."/>
            <person name="Carlson J."/>
            <person name="Shu S."/>
            <person name="Boston L."/>
            <person name="Williams M."/>
            <person name="Peterson D."/>
            <person name="Mcgee K."/>
            <person name="Jones D."/>
            <person name="Wendel J."/>
            <person name="Stelly D."/>
            <person name="Grimwood J."/>
            <person name="Schmutz J."/>
        </authorList>
    </citation>
    <scope>NUCLEOTIDE SEQUENCE [LARGE SCALE GENOMIC DNA]</scope>
    <source>
        <strain evidence="2">7179.01</strain>
    </source>
</reference>
<keyword evidence="1" id="KW-0812">Transmembrane</keyword>
<proteinExistence type="predicted"/>
<feature type="transmembrane region" description="Helical" evidence="1">
    <location>
        <begin position="44"/>
        <end position="64"/>
    </location>
</feature>
<gene>
    <name evidence="2" type="ORF">ES332_D03G044500v1</name>
</gene>
<sequence length="66" mass="6817">MAPVTDLASNPRRTAAVAKACDVGGWQNVWRALGFASLLNGVNFGLGLCLYLGLGLLIGLGLLFGL</sequence>
<protein>
    <submittedName>
        <fullName evidence="2">Uncharacterized protein</fullName>
    </submittedName>
</protein>
<name>A0A5D2LIR9_GOSTO</name>
<dbReference type="AlphaFoldDB" id="A0A5D2LIR9"/>
<accession>A0A5D2LIR9</accession>
<dbReference type="EMBL" id="CM017625">
    <property type="protein sequence ID" value="TYH79175.1"/>
    <property type="molecule type" value="Genomic_DNA"/>
</dbReference>
<organism evidence="2 3">
    <name type="scientific">Gossypium tomentosum</name>
    <name type="common">Hawaiian cotton</name>
    <name type="synonym">Gossypium sandvicense</name>
    <dbReference type="NCBI Taxonomy" id="34277"/>
    <lineage>
        <taxon>Eukaryota</taxon>
        <taxon>Viridiplantae</taxon>
        <taxon>Streptophyta</taxon>
        <taxon>Embryophyta</taxon>
        <taxon>Tracheophyta</taxon>
        <taxon>Spermatophyta</taxon>
        <taxon>Magnoliopsida</taxon>
        <taxon>eudicotyledons</taxon>
        <taxon>Gunneridae</taxon>
        <taxon>Pentapetalae</taxon>
        <taxon>rosids</taxon>
        <taxon>malvids</taxon>
        <taxon>Malvales</taxon>
        <taxon>Malvaceae</taxon>
        <taxon>Malvoideae</taxon>
        <taxon>Gossypium</taxon>
    </lineage>
</organism>
<keyword evidence="1" id="KW-0472">Membrane</keyword>